<keyword evidence="7" id="KW-0915">Sodium</keyword>
<proteinExistence type="inferred from homology"/>
<evidence type="ECO:0000256" key="11">
    <source>
        <dbReference type="SAM" id="MobiDB-lite"/>
    </source>
</evidence>
<dbReference type="HOGENOM" id="CLU_008635_3_1_1"/>
<accession>A0A067MIS3</accession>
<dbReference type="FunCoup" id="A0A067MIS3">
    <property type="interactions" value="72"/>
</dbReference>
<gene>
    <name evidence="14" type="ORF">BOTBODRAFT_31755</name>
</gene>
<dbReference type="InterPro" id="IPR004712">
    <property type="entry name" value="Na+/H+_antiporter_fungi"/>
</dbReference>
<feature type="transmembrane region" description="Helical" evidence="12">
    <location>
        <begin position="12"/>
        <end position="31"/>
    </location>
</feature>
<feature type="transmembrane region" description="Helical" evidence="12">
    <location>
        <begin position="38"/>
        <end position="59"/>
    </location>
</feature>
<dbReference type="AlphaFoldDB" id="A0A067MIS3"/>
<feature type="transmembrane region" description="Helical" evidence="12">
    <location>
        <begin position="107"/>
        <end position="130"/>
    </location>
</feature>
<keyword evidence="9 12" id="KW-0472">Membrane</keyword>
<dbReference type="InterPro" id="IPR006153">
    <property type="entry name" value="Cation/H_exchanger_TM"/>
</dbReference>
<evidence type="ECO:0000313" key="14">
    <source>
        <dbReference type="EMBL" id="KDQ15419.1"/>
    </source>
</evidence>
<evidence type="ECO:0000256" key="4">
    <source>
        <dbReference type="ARBA" id="ARBA00022449"/>
    </source>
</evidence>
<dbReference type="InParanoid" id="A0A067MIS3"/>
<dbReference type="GO" id="GO:0042391">
    <property type="term" value="P:regulation of membrane potential"/>
    <property type="evidence" value="ECO:0007669"/>
    <property type="project" value="InterPro"/>
</dbReference>
<evidence type="ECO:0000259" key="13">
    <source>
        <dbReference type="Pfam" id="PF00999"/>
    </source>
</evidence>
<keyword evidence="3" id="KW-0813">Transport</keyword>
<feature type="transmembrane region" description="Helical" evidence="12">
    <location>
        <begin position="79"/>
        <end position="100"/>
    </location>
</feature>
<dbReference type="GO" id="GO:0015385">
    <property type="term" value="F:sodium:proton antiporter activity"/>
    <property type="evidence" value="ECO:0007669"/>
    <property type="project" value="InterPro"/>
</dbReference>
<evidence type="ECO:0000256" key="12">
    <source>
        <dbReference type="SAM" id="Phobius"/>
    </source>
</evidence>
<reference evidence="15" key="1">
    <citation type="journal article" date="2014" name="Proc. Natl. Acad. Sci. U.S.A.">
        <title>Extensive sampling of basidiomycete genomes demonstrates inadequacy of the white-rot/brown-rot paradigm for wood decay fungi.</title>
        <authorList>
            <person name="Riley R."/>
            <person name="Salamov A.A."/>
            <person name="Brown D.W."/>
            <person name="Nagy L.G."/>
            <person name="Floudas D."/>
            <person name="Held B.W."/>
            <person name="Levasseur A."/>
            <person name="Lombard V."/>
            <person name="Morin E."/>
            <person name="Otillar R."/>
            <person name="Lindquist E.A."/>
            <person name="Sun H."/>
            <person name="LaButti K.M."/>
            <person name="Schmutz J."/>
            <person name="Jabbour D."/>
            <person name="Luo H."/>
            <person name="Baker S.E."/>
            <person name="Pisabarro A.G."/>
            <person name="Walton J.D."/>
            <person name="Blanchette R.A."/>
            <person name="Henrissat B."/>
            <person name="Martin F."/>
            <person name="Cullen D."/>
            <person name="Hibbett D.S."/>
            <person name="Grigoriev I.V."/>
        </authorList>
    </citation>
    <scope>NUCLEOTIDE SEQUENCE [LARGE SCALE GENOMIC DNA]</scope>
    <source>
        <strain evidence="15">FD-172 SS1</strain>
    </source>
</reference>
<keyword evidence="15" id="KW-1185">Reference proteome</keyword>
<name>A0A067MIS3_BOTB1</name>
<feature type="transmembrane region" description="Helical" evidence="12">
    <location>
        <begin position="367"/>
        <end position="388"/>
    </location>
</feature>
<evidence type="ECO:0000256" key="7">
    <source>
        <dbReference type="ARBA" id="ARBA00023053"/>
    </source>
</evidence>
<dbReference type="OrthoDB" id="2190219at2759"/>
<dbReference type="Proteomes" id="UP000027195">
    <property type="component" value="Unassembled WGS sequence"/>
</dbReference>
<feature type="transmembrane region" description="Helical" evidence="12">
    <location>
        <begin position="304"/>
        <end position="323"/>
    </location>
</feature>
<keyword evidence="4" id="KW-0050">Antiport</keyword>
<dbReference type="EMBL" id="KL198032">
    <property type="protein sequence ID" value="KDQ15419.1"/>
    <property type="molecule type" value="Genomic_DNA"/>
</dbReference>
<evidence type="ECO:0000256" key="3">
    <source>
        <dbReference type="ARBA" id="ARBA00022448"/>
    </source>
</evidence>
<dbReference type="GO" id="GO:0120029">
    <property type="term" value="P:proton export across plasma membrane"/>
    <property type="evidence" value="ECO:0007669"/>
    <property type="project" value="InterPro"/>
</dbReference>
<evidence type="ECO:0000256" key="9">
    <source>
        <dbReference type="ARBA" id="ARBA00023136"/>
    </source>
</evidence>
<feature type="transmembrane region" description="Helical" evidence="12">
    <location>
        <begin position="136"/>
        <end position="158"/>
    </location>
</feature>
<dbReference type="GO" id="GO:0030007">
    <property type="term" value="P:intracellular potassium ion homeostasis"/>
    <property type="evidence" value="ECO:0007669"/>
    <property type="project" value="TreeGrafter"/>
</dbReference>
<feature type="domain" description="Cation/H+ exchanger transmembrane" evidence="13">
    <location>
        <begin position="24"/>
        <end position="432"/>
    </location>
</feature>
<feature type="transmembrane region" description="Helical" evidence="12">
    <location>
        <begin position="408"/>
        <end position="433"/>
    </location>
</feature>
<evidence type="ECO:0000256" key="5">
    <source>
        <dbReference type="ARBA" id="ARBA00022692"/>
    </source>
</evidence>
<dbReference type="GO" id="GO:0036376">
    <property type="term" value="P:sodium ion export across plasma membrane"/>
    <property type="evidence" value="ECO:0007669"/>
    <property type="project" value="InterPro"/>
</dbReference>
<evidence type="ECO:0000256" key="8">
    <source>
        <dbReference type="ARBA" id="ARBA00023065"/>
    </source>
</evidence>
<feature type="transmembrane region" description="Helical" evidence="12">
    <location>
        <begin position="335"/>
        <end position="355"/>
    </location>
</feature>
<protein>
    <recommendedName>
        <fullName evidence="13">Cation/H+ exchanger transmembrane domain-containing protein</fullName>
    </recommendedName>
</protein>
<sequence length="590" mass="64397">MAFYPFEITTANLIYACLGGFIVLFSMVSILMKEKLYIGEVVFGTVFGIIIGPYCANIFNPRGWGDGSEESTNAVTLEVMRIVLATGVFAIGVELSNAYMRKYWRSLANLVVPVMLWGWLVCAALFYAFIPGINFLSSLVIAACLTPTDPILAAAIVGGKYADDNVPMHLRKIIAAESAANDGLAYPFLFLALDLTLEPTVGTAIRKWITVACLYQVVLGAVIGAVVGYIFKVLMKYSEKKGYIGGEAYAIQYLSLALLSIGITTLLGNDDLLAAFAAGCTVSWDGHFNEKAEEHASFATTIEILLNCACFVYIGAILNFRQFNLPELGIEPWRLVVIFLIMLVVRRIPPLLLLYRWIPEVHNWREALFAGHFGPMGVGAVFISTMALEHLPHPHDPPIGQTEHLAAVLQPIVLFVVLGSIIIHGMSIPFLTFSKMVRTMSRTMSATTWSRHPTRENEPTSLMAFTPNIDISKIVRSRDIDLERAESHQPPATPTTLGTATPARLSKVMMSTVPSRADTPANDLPSEPKAASKRDVTFNKEAELEKLESARAADGAVRTADNSIQEIDLSDLPAAAGRGVATTPPLKEKE</sequence>
<keyword evidence="6 12" id="KW-1133">Transmembrane helix</keyword>
<feature type="transmembrane region" description="Helical" evidence="12">
    <location>
        <begin position="209"/>
        <end position="231"/>
    </location>
</feature>
<comment type="subcellular location">
    <subcellularLocation>
        <location evidence="1">Membrane</location>
        <topology evidence="1">Multi-pass membrane protein</topology>
    </subcellularLocation>
</comment>
<dbReference type="PANTHER" id="PTHR31382">
    <property type="entry name" value="NA(+)/H(+) ANTIPORTER"/>
    <property type="match status" value="1"/>
</dbReference>
<dbReference type="GO" id="GO:0005886">
    <property type="term" value="C:plasma membrane"/>
    <property type="evidence" value="ECO:0007669"/>
    <property type="project" value="InterPro"/>
</dbReference>
<keyword evidence="10" id="KW-0739">Sodium transport</keyword>
<keyword evidence="8" id="KW-0406">Ion transport</keyword>
<dbReference type="Pfam" id="PF00999">
    <property type="entry name" value="Na_H_Exchanger"/>
    <property type="match status" value="1"/>
</dbReference>
<keyword evidence="5 12" id="KW-0812">Transmembrane</keyword>
<evidence type="ECO:0000313" key="15">
    <source>
        <dbReference type="Proteomes" id="UP000027195"/>
    </source>
</evidence>
<evidence type="ECO:0000256" key="10">
    <source>
        <dbReference type="ARBA" id="ARBA00023201"/>
    </source>
</evidence>
<dbReference type="STRING" id="930990.A0A067MIS3"/>
<dbReference type="PANTHER" id="PTHR31382:SF4">
    <property type="entry name" value="NA(+)_H(+) ANTIPORTER"/>
    <property type="match status" value="1"/>
</dbReference>
<feature type="region of interest" description="Disordered" evidence="11">
    <location>
        <begin position="551"/>
        <end position="590"/>
    </location>
</feature>
<comment type="similarity">
    <text evidence="2">Belongs to the fungal Na(+)/H(+) exchanger family.</text>
</comment>
<evidence type="ECO:0000256" key="2">
    <source>
        <dbReference type="ARBA" id="ARBA00005248"/>
    </source>
</evidence>
<feature type="region of interest" description="Disordered" evidence="11">
    <location>
        <begin position="513"/>
        <end position="536"/>
    </location>
</feature>
<evidence type="ECO:0000256" key="6">
    <source>
        <dbReference type="ARBA" id="ARBA00022989"/>
    </source>
</evidence>
<organism evidence="14 15">
    <name type="scientific">Botryobasidium botryosum (strain FD-172 SS1)</name>
    <dbReference type="NCBI Taxonomy" id="930990"/>
    <lineage>
        <taxon>Eukaryota</taxon>
        <taxon>Fungi</taxon>
        <taxon>Dikarya</taxon>
        <taxon>Basidiomycota</taxon>
        <taxon>Agaricomycotina</taxon>
        <taxon>Agaricomycetes</taxon>
        <taxon>Cantharellales</taxon>
        <taxon>Botryobasidiaceae</taxon>
        <taxon>Botryobasidium</taxon>
    </lineage>
</organism>
<evidence type="ECO:0000256" key="1">
    <source>
        <dbReference type="ARBA" id="ARBA00004141"/>
    </source>
</evidence>